<evidence type="ECO:0000256" key="1">
    <source>
        <dbReference type="SAM" id="Phobius"/>
    </source>
</evidence>
<feature type="transmembrane region" description="Helical" evidence="1">
    <location>
        <begin position="88"/>
        <end position="107"/>
    </location>
</feature>
<accession>A0A399RY36</accession>
<reference evidence="3" key="1">
    <citation type="submission" date="2018-08" db="EMBL/GenBank/DDBJ databases">
        <title>Mucilaginibacter sp. MYSH2.</title>
        <authorList>
            <person name="Seo T."/>
        </authorList>
    </citation>
    <scope>NUCLEOTIDE SEQUENCE [LARGE SCALE GENOMIC DNA]</scope>
    <source>
        <strain evidence="3">KIRAN</strain>
    </source>
</reference>
<feature type="transmembrane region" description="Helical" evidence="1">
    <location>
        <begin position="43"/>
        <end position="67"/>
    </location>
</feature>
<evidence type="ECO:0000313" key="2">
    <source>
        <dbReference type="EMBL" id="RIJ36880.1"/>
    </source>
</evidence>
<dbReference type="EMBL" id="QWGE01000004">
    <property type="protein sequence ID" value="RIJ36880.1"/>
    <property type="molecule type" value="Genomic_DNA"/>
</dbReference>
<organism evidence="2 3">
    <name type="scientific">Pontibacter oryzae</name>
    <dbReference type="NCBI Taxonomy" id="2304593"/>
    <lineage>
        <taxon>Bacteria</taxon>
        <taxon>Pseudomonadati</taxon>
        <taxon>Bacteroidota</taxon>
        <taxon>Cytophagia</taxon>
        <taxon>Cytophagales</taxon>
        <taxon>Hymenobacteraceae</taxon>
        <taxon>Pontibacter</taxon>
    </lineage>
</organism>
<evidence type="ECO:0000313" key="3">
    <source>
        <dbReference type="Proteomes" id="UP000266005"/>
    </source>
</evidence>
<keyword evidence="1" id="KW-1133">Transmembrane helix</keyword>
<proteinExistence type="predicted"/>
<name>A0A399RY36_9BACT</name>
<keyword evidence="1" id="KW-0472">Membrane</keyword>
<keyword evidence="1" id="KW-0812">Transmembrane</keyword>
<keyword evidence="3" id="KW-1185">Reference proteome</keyword>
<feature type="transmembrane region" description="Helical" evidence="1">
    <location>
        <begin position="137"/>
        <end position="160"/>
    </location>
</feature>
<dbReference type="AlphaFoldDB" id="A0A399RY36"/>
<dbReference type="Proteomes" id="UP000266005">
    <property type="component" value="Unassembled WGS sequence"/>
</dbReference>
<sequence length="254" mass="29300">MIMIASVVSGLVFILLVSLFPHKQRSVKNYDALLQLNQYKYNIYEIFSIIPLFFFVGLICYITYLLGNDVQNLIFSGRTVDIAIYPPDTFWLASGLCFGFGLIVPPMELLYRILLGEEYDIYTEYTNRKHGYDGFRVLRPICLAFVVVGLAVSVLGLGWYKEITADRILINDFFSLRPQTYTVSDVRSLTRYEKSINADGFEKPDLHYKIVFTDGRVWDTSDNFHEVSPEVYGQVIQHILSRSSLTLQHQETDR</sequence>
<protein>
    <submittedName>
        <fullName evidence="2">Uncharacterized protein</fullName>
    </submittedName>
</protein>
<comment type="caution">
    <text evidence="2">The sequence shown here is derived from an EMBL/GenBank/DDBJ whole genome shotgun (WGS) entry which is preliminary data.</text>
</comment>
<gene>
    <name evidence="2" type="ORF">D1627_13715</name>
</gene>